<organism evidence="2 3">
    <name type="scientific">Carya illinoinensis</name>
    <name type="common">Pecan</name>
    <dbReference type="NCBI Taxonomy" id="32201"/>
    <lineage>
        <taxon>Eukaryota</taxon>
        <taxon>Viridiplantae</taxon>
        <taxon>Streptophyta</taxon>
        <taxon>Embryophyta</taxon>
        <taxon>Tracheophyta</taxon>
        <taxon>Spermatophyta</taxon>
        <taxon>Magnoliopsida</taxon>
        <taxon>eudicotyledons</taxon>
        <taxon>Gunneridae</taxon>
        <taxon>Pentapetalae</taxon>
        <taxon>rosids</taxon>
        <taxon>fabids</taxon>
        <taxon>Fagales</taxon>
        <taxon>Juglandaceae</taxon>
        <taxon>Carya</taxon>
    </lineage>
</organism>
<evidence type="ECO:0000313" key="2">
    <source>
        <dbReference type="EMBL" id="KAG6631498.1"/>
    </source>
</evidence>
<proteinExistence type="predicted"/>
<feature type="compositionally biased region" description="Basic and acidic residues" evidence="1">
    <location>
        <begin position="71"/>
        <end position="84"/>
    </location>
</feature>
<evidence type="ECO:0008006" key="4">
    <source>
        <dbReference type="Google" id="ProtNLM"/>
    </source>
</evidence>
<feature type="region of interest" description="Disordered" evidence="1">
    <location>
        <begin position="44"/>
        <end position="89"/>
    </location>
</feature>
<feature type="region of interest" description="Disordered" evidence="1">
    <location>
        <begin position="1"/>
        <end position="24"/>
    </location>
</feature>
<name>A0A8T1NNG7_CARIL</name>
<evidence type="ECO:0000256" key="1">
    <source>
        <dbReference type="SAM" id="MobiDB-lite"/>
    </source>
</evidence>
<dbReference type="Proteomes" id="UP000811609">
    <property type="component" value="Chromosome 13"/>
</dbReference>
<sequence>MDKKHKSIALNTVREESDESSDDLAMSDKEIAFYAKKFRKMFVARNKKNQSLEKKKFERYNRGSSSGNKNRNSEKHTRTNRDKGQSSVQCHECHSFGHIRLECPNYKKAKERAKIESLSESESESSDSSGNSSPKRNLNYMAFTVSVDSKSQHSENVSDDESKSGNESEYEVYEKLYKECVKLRKLNKMHIEEIDFITMKKVFKMKKVFLEDELKTHESEITLLKEKLKSFSNGK</sequence>
<protein>
    <recommendedName>
        <fullName evidence="4">CCHC-type domain-containing protein</fullName>
    </recommendedName>
</protein>
<comment type="caution">
    <text evidence="2">The sequence shown here is derived from an EMBL/GenBank/DDBJ whole genome shotgun (WGS) entry which is preliminary data.</text>
</comment>
<accession>A0A8T1NNG7</accession>
<feature type="compositionally biased region" description="Basic and acidic residues" evidence="1">
    <location>
        <begin position="50"/>
        <end position="61"/>
    </location>
</feature>
<evidence type="ECO:0000313" key="3">
    <source>
        <dbReference type="Proteomes" id="UP000811609"/>
    </source>
</evidence>
<gene>
    <name evidence="2" type="ORF">CIPAW_13G096000</name>
</gene>
<keyword evidence="3" id="KW-1185">Reference proteome</keyword>
<dbReference type="AlphaFoldDB" id="A0A8T1NNG7"/>
<feature type="region of interest" description="Disordered" evidence="1">
    <location>
        <begin position="114"/>
        <end position="168"/>
    </location>
</feature>
<reference evidence="2" key="1">
    <citation type="submission" date="2020-12" db="EMBL/GenBank/DDBJ databases">
        <title>WGS assembly of Carya illinoinensis cv. Pawnee.</title>
        <authorList>
            <person name="Platts A."/>
            <person name="Shu S."/>
            <person name="Wright S."/>
            <person name="Barry K."/>
            <person name="Edger P."/>
            <person name="Pires J.C."/>
            <person name="Schmutz J."/>
        </authorList>
    </citation>
    <scope>NUCLEOTIDE SEQUENCE</scope>
    <source>
        <tissue evidence="2">Leaf</tissue>
    </source>
</reference>
<dbReference type="EMBL" id="CM031821">
    <property type="protein sequence ID" value="KAG6631498.1"/>
    <property type="molecule type" value="Genomic_DNA"/>
</dbReference>